<dbReference type="SUPFAM" id="SSF56235">
    <property type="entry name" value="N-terminal nucleophile aminohydrolases (Ntn hydrolases)"/>
    <property type="match status" value="1"/>
</dbReference>
<protein>
    <submittedName>
        <fullName evidence="2">DUF1028 domain-containing protein</fullName>
    </submittedName>
</protein>
<dbReference type="PANTHER" id="PTHR39328">
    <property type="entry name" value="BLL2871 PROTEIN"/>
    <property type="match status" value="1"/>
</dbReference>
<dbReference type="AlphaFoldDB" id="A0A537LSX6"/>
<dbReference type="Proteomes" id="UP000318661">
    <property type="component" value="Unassembled WGS sequence"/>
</dbReference>
<reference evidence="3 4" key="1">
    <citation type="journal article" date="2019" name="Nat. Microbiol.">
        <title>Mediterranean grassland soil C-N compound turnover is dependent on rainfall and depth, and is mediated by genomically divergent microorganisms.</title>
        <authorList>
            <person name="Diamond S."/>
            <person name="Andeer P.F."/>
            <person name="Li Z."/>
            <person name="Crits-Christoph A."/>
            <person name="Burstein D."/>
            <person name="Anantharaman K."/>
            <person name="Lane K.R."/>
            <person name="Thomas B.C."/>
            <person name="Pan C."/>
            <person name="Northen T.R."/>
            <person name="Banfield J.F."/>
        </authorList>
    </citation>
    <scope>NUCLEOTIDE SEQUENCE [LARGE SCALE GENOMIC DNA]</scope>
    <source>
        <strain evidence="2">NP_1</strain>
        <strain evidence="1">NP_2</strain>
    </source>
</reference>
<dbReference type="Pfam" id="PF06267">
    <property type="entry name" value="DUF1028"/>
    <property type="match status" value="1"/>
</dbReference>
<comment type="caution">
    <text evidence="2">The sequence shown here is derived from an EMBL/GenBank/DDBJ whole genome shotgun (WGS) entry which is preliminary data.</text>
</comment>
<dbReference type="EMBL" id="VBAI01000077">
    <property type="protein sequence ID" value="TMJ11105.1"/>
    <property type="molecule type" value="Genomic_DNA"/>
</dbReference>
<dbReference type="InterPro" id="IPR010430">
    <property type="entry name" value="DUF1028"/>
</dbReference>
<evidence type="ECO:0000313" key="3">
    <source>
        <dbReference type="Proteomes" id="UP000315217"/>
    </source>
</evidence>
<dbReference type="Proteomes" id="UP000315217">
    <property type="component" value="Unassembled WGS sequence"/>
</dbReference>
<evidence type="ECO:0000313" key="4">
    <source>
        <dbReference type="Proteomes" id="UP000318661"/>
    </source>
</evidence>
<gene>
    <name evidence="2" type="ORF">E6G98_05810</name>
    <name evidence="1" type="ORF">E6G99_08300</name>
</gene>
<sequence>MLRLSTFSIAARCARTGMFGVAVSTAVPGVGSLCPFAKAGVGAVATQSWVNPYLGIDGLRLLAQGQSAKAALERLVSEDPGRDVRQVGLVDRKGDSAAWSGPECVPWFGHITGPNFSAQGNMLVGEETVQAMAEAFRRTEGMDLPERLVVALEAGQAVGGDKRGRQSAALLVVHKEEYPYCELRVDEHRHPVAELRRVFEVARHQLLPFVQGLPSRENPLGGIGQAVQDLLLTPPPYRPGGGGSAP</sequence>
<dbReference type="InterPro" id="IPR029055">
    <property type="entry name" value="Ntn_hydrolases_N"/>
</dbReference>
<dbReference type="Gene3D" id="3.60.20.10">
    <property type="entry name" value="Glutamine Phosphoribosylpyrophosphate, subunit 1, domain 1"/>
    <property type="match status" value="1"/>
</dbReference>
<evidence type="ECO:0000313" key="1">
    <source>
        <dbReference type="EMBL" id="TMJ06942.1"/>
    </source>
</evidence>
<name>A0A537LSX6_9BACT</name>
<dbReference type="PANTHER" id="PTHR39328:SF1">
    <property type="entry name" value="BLL2871 PROTEIN"/>
    <property type="match status" value="1"/>
</dbReference>
<evidence type="ECO:0000313" key="2">
    <source>
        <dbReference type="EMBL" id="TMJ11105.1"/>
    </source>
</evidence>
<organism evidence="2 3">
    <name type="scientific">Candidatus Segetimicrobium genomatis</name>
    <dbReference type="NCBI Taxonomy" id="2569760"/>
    <lineage>
        <taxon>Bacteria</taxon>
        <taxon>Bacillati</taxon>
        <taxon>Candidatus Sysuimicrobiota</taxon>
        <taxon>Candidatus Sysuimicrobiia</taxon>
        <taxon>Candidatus Sysuimicrobiales</taxon>
        <taxon>Candidatus Segetimicrobiaceae</taxon>
        <taxon>Candidatus Segetimicrobium</taxon>
    </lineage>
</organism>
<proteinExistence type="predicted"/>
<dbReference type="EMBL" id="VBAJ01000211">
    <property type="protein sequence ID" value="TMJ06942.1"/>
    <property type="molecule type" value="Genomic_DNA"/>
</dbReference>
<accession>A0A537LSX6</accession>